<evidence type="ECO:0000256" key="1">
    <source>
        <dbReference type="SAM" id="MobiDB-lite"/>
    </source>
</evidence>
<dbReference type="OrthoDB" id="4497843at2759"/>
<feature type="transmembrane region" description="Helical" evidence="2">
    <location>
        <begin position="112"/>
        <end position="129"/>
    </location>
</feature>
<dbReference type="EMBL" id="ML743568">
    <property type="protein sequence ID" value="KAE8139014.1"/>
    <property type="molecule type" value="Genomic_DNA"/>
</dbReference>
<evidence type="ECO:0000256" key="2">
    <source>
        <dbReference type="SAM" id="Phobius"/>
    </source>
</evidence>
<dbReference type="RefSeq" id="XP_031915077.1">
    <property type="nucleotide sequence ID" value="XM_032054219.1"/>
</dbReference>
<accession>A0A5N6T0G9</accession>
<evidence type="ECO:0000313" key="3">
    <source>
        <dbReference type="EMBL" id="KAE8139014.1"/>
    </source>
</evidence>
<organism evidence="3 4">
    <name type="scientific">Aspergillus pseudotamarii</name>
    <dbReference type="NCBI Taxonomy" id="132259"/>
    <lineage>
        <taxon>Eukaryota</taxon>
        <taxon>Fungi</taxon>
        <taxon>Dikarya</taxon>
        <taxon>Ascomycota</taxon>
        <taxon>Pezizomycotina</taxon>
        <taxon>Eurotiomycetes</taxon>
        <taxon>Eurotiomycetidae</taxon>
        <taxon>Eurotiales</taxon>
        <taxon>Aspergillaceae</taxon>
        <taxon>Aspergillus</taxon>
        <taxon>Aspergillus subgen. Circumdati</taxon>
    </lineage>
</organism>
<name>A0A5N6T0G9_ASPPS</name>
<reference evidence="3 4" key="1">
    <citation type="submission" date="2019-04" db="EMBL/GenBank/DDBJ databases">
        <title>Friends and foes A comparative genomics study of 23 Aspergillus species from section Flavi.</title>
        <authorList>
            <consortium name="DOE Joint Genome Institute"/>
            <person name="Kjaerbolling I."/>
            <person name="Vesth T."/>
            <person name="Frisvad J.C."/>
            <person name="Nybo J.L."/>
            <person name="Theobald S."/>
            <person name="Kildgaard S."/>
            <person name="Isbrandt T."/>
            <person name="Kuo A."/>
            <person name="Sato A."/>
            <person name="Lyhne E.K."/>
            <person name="Kogle M.E."/>
            <person name="Wiebenga A."/>
            <person name="Kun R.S."/>
            <person name="Lubbers R.J."/>
            <person name="Makela M.R."/>
            <person name="Barry K."/>
            <person name="Chovatia M."/>
            <person name="Clum A."/>
            <person name="Daum C."/>
            <person name="Haridas S."/>
            <person name="He G."/>
            <person name="LaButti K."/>
            <person name="Lipzen A."/>
            <person name="Mondo S."/>
            <person name="Riley R."/>
            <person name="Salamov A."/>
            <person name="Simmons B.A."/>
            <person name="Magnuson J.K."/>
            <person name="Henrissat B."/>
            <person name="Mortensen U.H."/>
            <person name="Larsen T.O."/>
            <person name="Devries R.P."/>
            <person name="Grigoriev I.V."/>
            <person name="Machida M."/>
            <person name="Baker S.E."/>
            <person name="Andersen M.R."/>
        </authorList>
    </citation>
    <scope>NUCLEOTIDE SEQUENCE [LARGE SCALE GENOMIC DNA]</scope>
    <source>
        <strain evidence="3 4">CBS 117625</strain>
    </source>
</reference>
<keyword evidence="2" id="KW-0812">Transmembrane</keyword>
<evidence type="ECO:0000313" key="4">
    <source>
        <dbReference type="Proteomes" id="UP000325672"/>
    </source>
</evidence>
<keyword evidence="2" id="KW-0472">Membrane</keyword>
<dbReference type="GeneID" id="43638429"/>
<protein>
    <submittedName>
        <fullName evidence="3">Uncharacterized protein</fullName>
    </submittedName>
</protein>
<dbReference type="Proteomes" id="UP000325672">
    <property type="component" value="Unassembled WGS sequence"/>
</dbReference>
<sequence length="161" mass="17931">MTPVRAEKPESVEGSRPKTDYERWLEEKDKNYQIAESSEYHPPIPGIDGQVPLFLHPPDLDSSPRESGHLTTPDATGLRAHHCHGEFLHRLTARPPSPLKAVITEVLLESCVWQLALLSVVIVAFLLAVQRIGKRRCSGRTSLVLASSEQLIPDIDEKELA</sequence>
<gene>
    <name evidence="3" type="ORF">BDV38DRAFT_243429</name>
</gene>
<feature type="region of interest" description="Disordered" evidence="1">
    <location>
        <begin position="1"/>
        <end position="22"/>
    </location>
</feature>
<keyword evidence="4" id="KW-1185">Reference proteome</keyword>
<keyword evidence="2" id="KW-1133">Transmembrane helix</keyword>
<proteinExistence type="predicted"/>
<dbReference type="AlphaFoldDB" id="A0A5N6T0G9"/>